<dbReference type="EMBL" id="JAHLJV010000091">
    <property type="protein sequence ID" value="KAK1573476.1"/>
    <property type="molecule type" value="Genomic_DNA"/>
</dbReference>
<protein>
    <recommendedName>
        <fullName evidence="4">Secreted protein</fullName>
    </recommendedName>
</protein>
<evidence type="ECO:0000313" key="3">
    <source>
        <dbReference type="Proteomes" id="UP001230504"/>
    </source>
</evidence>
<comment type="caution">
    <text evidence="2">The sequence shown here is derived from an EMBL/GenBank/DDBJ whole genome shotgun (WGS) entry which is preliminary data.</text>
</comment>
<reference evidence="2" key="1">
    <citation type="submission" date="2021-06" db="EMBL/GenBank/DDBJ databases">
        <title>Comparative genomics, transcriptomics and evolutionary studies reveal genomic signatures of adaptation to plant cell wall in hemibiotrophic fungi.</title>
        <authorList>
            <consortium name="DOE Joint Genome Institute"/>
            <person name="Baroncelli R."/>
            <person name="Diaz J.F."/>
            <person name="Benocci T."/>
            <person name="Peng M."/>
            <person name="Battaglia E."/>
            <person name="Haridas S."/>
            <person name="Andreopoulos W."/>
            <person name="Labutti K."/>
            <person name="Pangilinan J."/>
            <person name="Floch G.L."/>
            <person name="Makela M.R."/>
            <person name="Henrissat B."/>
            <person name="Grigoriev I.V."/>
            <person name="Crouch J.A."/>
            <person name="De Vries R.P."/>
            <person name="Sukno S.A."/>
            <person name="Thon M.R."/>
        </authorList>
    </citation>
    <scope>NUCLEOTIDE SEQUENCE</scope>
    <source>
        <strain evidence="2">CBS 125086</strain>
    </source>
</reference>
<accession>A0AAD8UY87</accession>
<dbReference type="AlphaFoldDB" id="A0AAD8UY87"/>
<dbReference type="GeneID" id="85449092"/>
<sequence length="66" mass="7154">MTAALLGDLALLLRLASYILRALEPLDTAQGMTCWLLSHQVSVNTNALLDCLCLSPYIDAIYKTGT</sequence>
<feature type="chain" id="PRO_5042266835" description="Secreted protein" evidence="1">
    <location>
        <begin position="23"/>
        <end position="66"/>
    </location>
</feature>
<keyword evidence="1" id="KW-0732">Signal</keyword>
<gene>
    <name evidence="2" type="ORF">LY79DRAFT_697503</name>
</gene>
<dbReference type="RefSeq" id="XP_060409093.1">
    <property type="nucleotide sequence ID" value="XM_060564852.1"/>
</dbReference>
<proteinExistence type="predicted"/>
<keyword evidence="3" id="KW-1185">Reference proteome</keyword>
<evidence type="ECO:0008006" key="4">
    <source>
        <dbReference type="Google" id="ProtNLM"/>
    </source>
</evidence>
<dbReference type="Proteomes" id="UP001230504">
    <property type="component" value="Unassembled WGS sequence"/>
</dbReference>
<name>A0AAD8UY87_9PEZI</name>
<evidence type="ECO:0000256" key="1">
    <source>
        <dbReference type="SAM" id="SignalP"/>
    </source>
</evidence>
<organism evidence="2 3">
    <name type="scientific">Colletotrichum navitas</name>
    <dbReference type="NCBI Taxonomy" id="681940"/>
    <lineage>
        <taxon>Eukaryota</taxon>
        <taxon>Fungi</taxon>
        <taxon>Dikarya</taxon>
        <taxon>Ascomycota</taxon>
        <taxon>Pezizomycotina</taxon>
        <taxon>Sordariomycetes</taxon>
        <taxon>Hypocreomycetidae</taxon>
        <taxon>Glomerellales</taxon>
        <taxon>Glomerellaceae</taxon>
        <taxon>Colletotrichum</taxon>
        <taxon>Colletotrichum graminicola species complex</taxon>
    </lineage>
</organism>
<evidence type="ECO:0000313" key="2">
    <source>
        <dbReference type="EMBL" id="KAK1573476.1"/>
    </source>
</evidence>
<feature type="signal peptide" evidence="1">
    <location>
        <begin position="1"/>
        <end position="22"/>
    </location>
</feature>